<protein>
    <recommendedName>
        <fullName evidence="3">AlgX/AlgJ SGNH hydrolase-like domain-containing protein</fullName>
    </recommendedName>
</protein>
<evidence type="ECO:0000313" key="2">
    <source>
        <dbReference type="Proteomes" id="UP000886889"/>
    </source>
</evidence>
<proteinExistence type="predicted"/>
<name>A0A9D1NYZ1_9FIRM</name>
<organism evidence="1 2">
    <name type="scientific">Candidatus Merdiplasma excrementigallinarum</name>
    <dbReference type="NCBI Taxonomy" id="2840864"/>
    <lineage>
        <taxon>Bacteria</taxon>
        <taxon>Bacillati</taxon>
        <taxon>Bacillota</taxon>
        <taxon>Clostridia</taxon>
        <taxon>Lachnospirales</taxon>
        <taxon>Lachnospiraceae</taxon>
        <taxon>Lachnospiraceae incertae sedis</taxon>
        <taxon>Candidatus Merdiplasma</taxon>
    </lineage>
</organism>
<evidence type="ECO:0008006" key="3">
    <source>
        <dbReference type="Google" id="ProtNLM"/>
    </source>
</evidence>
<comment type="caution">
    <text evidence="1">The sequence shown here is derived from an EMBL/GenBank/DDBJ whole genome shotgun (WGS) entry which is preliminary data.</text>
</comment>
<dbReference type="EMBL" id="DVOS01000014">
    <property type="protein sequence ID" value="HIV22538.1"/>
    <property type="molecule type" value="Genomic_DNA"/>
</dbReference>
<dbReference type="AlphaFoldDB" id="A0A9D1NYZ1"/>
<reference evidence="1" key="1">
    <citation type="submission" date="2020-10" db="EMBL/GenBank/DDBJ databases">
        <authorList>
            <person name="Gilroy R."/>
        </authorList>
    </citation>
    <scope>NUCLEOTIDE SEQUENCE</scope>
    <source>
        <strain evidence="1">ChiBcec6-7307</strain>
    </source>
</reference>
<accession>A0A9D1NYZ1</accession>
<dbReference type="Pfam" id="PF14286">
    <property type="entry name" value="DHHW"/>
    <property type="match status" value="1"/>
</dbReference>
<sequence length="379" mass="43281">MNKRQSWNIVTLFLLLIFGLTAAAVLKPDKSFSENENRALASMPKLSLDSLLSGEFATDYETYLTDQFIFRDGWIGMKTTAERLTFRQEANDIYFAADDYLIEKHTGAFETEQAQTNITYLAAFMEKMSETYDSAHLTAMVVPNAVDILRDKLPPFASPYDEETYLDQIKAALPQGVWFDTSGVLEQHKEEEIYYRTDHHWKTLAAFYVFADWIQEKGLGTASLADYQITAVSDSFRGTVASKVGIETKPDTLEIFEPVNPVSYLLTYNQSDDVRSTVYQRQVLDSKDQYSIYYGGNYGLVEASTEAGTGRRLLIIKDSYAHCFTPFTYQLFDQVDMLDLRYFSQSLSEFMEQKDYTDILFLYNASGFAEDTSLARLNT</sequence>
<evidence type="ECO:0000313" key="1">
    <source>
        <dbReference type="EMBL" id="HIV22538.1"/>
    </source>
</evidence>
<dbReference type="InterPro" id="IPR025945">
    <property type="entry name" value="DHHW"/>
</dbReference>
<gene>
    <name evidence="1" type="ORF">IAC80_01230</name>
</gene>
<dbReference type="Proteomes" id="UP000886889">
    <property type="component" value="Unassembled WGS sequence"/>
</dbReference>
<reference evidence="1" key="2">
    <citation type="journal article" date="2021" name="PeerJ">
        <title>Extensive microbial diversity within the chicken gut microbiome revealed by metagenomics and culture.</title>
        <authorList>
            <person name="Gilroy R."/>
            <person name="Ravi A."/>
            <person name="Getino M."/>
            <person name="Pursley I."/>
            <person name="Horton D.L."/>
            <person name="Alikhan N.F."/>
            <person name="Baker D."/>
            <person name="Gharbi K."/>
            <person name="Hall N."/>
            <person name="Watson M."/>
            <person name="Adriaenssens E.M."/>
            <person name="Foster-Nyarko E."/>
            <person name="Jarju S."/>
            <person name="Secka A."/>
            <person name="Antonio M."/>
            <person name="Oren A."/>
            <person name="Chaudhuri R.R."/>
            <person name="La Ragione R."/>
            <person name="Hildebrand F."/>
            <person name="Pallen M.J."/>
        </authorList>
    </citation>
    <scope>NUCLEOTIDE SEQUENCE</scope>
    <source>
        <strain evidence="1">ChiBcec6-7307</strain>
    </source>
</reference>